<dbReference type="Pfam" id="PF13279">
    <property type="entry name" value="4HBT_2"/>
    <property type="match status" value="1"/>
</dbReference>
<accession>A0A0F5K3L1</accession>
<proteinExistence type="predicted"/>
<comment type="caution">
    <text evidence="1">The sequence shown here is derived from an EMBL/GenBank/DDBJ whole genome shotgun (WGS) entry which is preliminary data.</text>
</comment>
<sequence>MDAYGHVNNSMYFVYMDQLRILWLESLGLQRPVGQGPAVVNAFMNYRRQLIYPADIICTLYAKPPGRSSMNTRFDVRRQDQPDVVVSDGGATVVWTDYALGQSVPLPDALRARLPAPLA</sequence>
<evidence type="ECO:0000313" key="2">
    <source>
        <dbReference type="Proteomes" id="UP000033618"/>
    </source>
</evidence>
<dbReference type="GO" id="GO:0047617">
    <property type="term" value="F:fatty acyl-CoA hydrolase activity"/>
    <property type="evidence" value="ECO:0007669"/>
    <property type="project" value="TreeGrafter"/>
</dbReference>
<dbReference type="InterPro" id="IPR029069">
    <property type="entry name" value="HotDog_dom_sf"/>
</dbReference>
<dbReference type="Gene3D" id="3.10.129.10">
    <property type="entry name" value="Hotdog Thioesterase"/>
    <property type="match status" value="1"/>
</dbReference>
<dbReference type="SUPFAM" id="SSF54637">
    <property type="entry name" value="Thioesterase/thiol ester dehydrase-isomerase"/>
    <property type="match status" value="1"/>
</dbReference>
<dbReference type="PANTHER" id="PTHR31793">
    <property type="entry name" value="4-HYDROXYBENZOYL-COA THIOESTERASE FAMILY MEMBER"/>
    <property type="match status" value="1"/>
</dbReference>
<dbReference type="PANTHER" id="PTHR31793:SF24">
    <property type="entry name" value="LONG-CHAIN ACYL-COA THIOESTERASE FADM"/>
    <property type="match status" value="1"/>
</dbReference>
<evidence type="ECO:0000313" key="1">
    <source>
        <dbReference type="EMBL" id="KKB64112.1"/>
    </source>
</evidence>
<dbReference type="STRING" id="28092.WM40_08075"/>
<dbReference type="RefSeq" id="WP_046152665.1">
    <property type="nucleotide sequence ID" value="NZ_CP139170.1"/>
</dbReference>
<dbReference type="EMBL" id="LAQU01000006">
    <property type="protein sequence ID" value="KKB64112.1"/>
    <property type="molecule type" value="Genomic_DNA"/>
</dbReference>
<reference evidence="1 2" key="1">
    <citation type="submission" date="2015-03" db="EMBL/GenBank/DDBJ databases">
        <title>Draft Genome Sequence of Burkholderia andropogonis type strain ICMP2807, isolated from Sorghum bicolor.</title>
        <authorList>
            <person name="Lopes-Santos L."/>
            <person name="Castro D.B."/>
            <person name="Ottoboni L.M."/>
            <person name="Park D."/>
            <person name="Weirc B.S."/>
            <person name="Destefano S.A."/>
        </authorList>
    </citation>
    <scope>NUCLEOTIDE SEQUENCE [LARGE SCALE GENOMIC DNA]</scope>
    <source>
        <strain evidence="1 2">ICMP2807</strain>
    </source>
</reference>
<protein>
    <submittedName>
        <fullName evidence="1">Thioesterase</fullName>
    </submittedName>
</protein>
<dbReference type="PATRIC" id="fig|28092.6.peg.1913"/>
<name>A0A0F5K3L1_9BURK</name>
<keyword evidence="2" id="KW-1185">Reference proteome</keyword>
<organism evidence="1 2">
    <name type="scientific">Robbsia andropogonis</name>
    <dbReference type="NCBI Taxonomy" id="28092"/>
    <lineage>
        <taxon>Bacteria</taxon>
        <taxon>Pseudomonadati</taxon>
        <taxon>Pseudomonadota</taxon>
        <taxon>Betaproteobacteria</taxon>
        <taxon>Burkholderiales</taxon>
        <taxon>Burkholderiaceae</taxon>
        <taxon>Robbsia</taxon>
    </lineage>
</organism>
<dbReference type="CDD" id="cd00586">
    <property type="entry name" value="4HBT"/>
    <property type="match status" value="1"/>
</dbReference>
<dbReference type="AlphaFoldDB" id="A0A0F5K3L1"/>
<dbReference type="InterPro" id="IPR050563">
    <property type="entry name" value="4-hydroxybenzoyl-CoA_TE"/>
</dbReference>
<gene>
    <name evidence="1" type="ORF">WM40_08075</name>
</gene>
<dbReference type="Proteomes" id="UP000033618">
    <property type="component" value="Unassembled WGS sequence"/>
</dbReference>